<feature type="chain" id="PRO_5016175763" description="DUF7738 domain-containing protein" evidence="1">
    <location>
        <begin position="24"/>
        <end position="179"/>
    </location>
</feature>
<dbReference type="EMBL" id="QKSB01000031">
    <property type="protein sequence ID" value="PZE15600.1"/>
    <property type="molecule type" value="Genomic_DNA"/>
</dbReference>
<feature type="domain" description="DUF7738" evidence="2">
    <location>
        <begin position="28"/>
        <end position="126"/>
    </location>
</feature>
<protein>
    <recommendedName>
        <fullName evidence="2">DUF7738 domain-containing protein</fullName>
    </recommendedName>
</protein>
<reference evidence="3 4" key="1">
    <citation type="submission" date="2018-06" db="EMBL/GenBank/DDBJ databases">
        <title>The draft genome sequence of Crocinitomix sp. SM1701.</title>
        <authorList>
            <person name="Zhang X."/>
        </authorList>
    </citation>
    <scope>NUCLEOTIDE SEQUENCE [LARGE SCALE GENOMIC DNA]</scope>
    <source>
        <strain evidence="3 4">SM1701</strain>
    </source>
</reference>
<sequence>MKKTLSLLLLFLISYNGYSLSNADSIRVEIRDSILVINSKVVHVDSIVQFFSTHFGEPQRTKKSIRYKSERYIYDDLGISIHIHPVSVSVSFEYKHVIRIDPKSPFQGTISINGKEIDRLSSFLEIQSILAPCYFSNIYNRSLLGTFFSFEKLLSDPKISSIGYHFIKDSSNRIGPYRI</sequence>
<dbReference type="Pfam" id="PF24880">
    <property type="entry name" value="DUF7738"/>
    <property type="match status" value="1"/>
</dbReference>
<keyword evidence="1" id="KW-0732">Signal</keyword>
<evidence type="ECO:0000259" key="2">
    <source>
        <dbReference type="Pfam" id="PF24880"/>
    </source>
</evidence>
<dbReference type="InterPro" id="IPR056640">
    <property type="entry name" value="DUF7738"/>
</dbReference>
<organism evidence="3 4">
    <name type="scientific">Putridiphycobacter roseus</name>
    <dbReference type="NCBI Taxonomy" id="2219161"/>
    <lineage>
        <taxon>Bacteria</taxon>
        <taxon>Pseudomonadati</taxon>
        <taxon>Bacteroidota</taxon>
        <taxon>Flavobacteriia</taxon>
        <taxon>Flavobacteriales</taxon>
        <taxon>Crocinitomicaceae</taxon>
        <taxon>Putridiphycobacter</taxon>
    </lineage>
</organism>
<dbReference type="AlphaFoldDB" id="A0A2W1MWR9"/>
<gene>
    <name evidence="3" type="ORF">DNU06_17225</name>
</gene>
<evidence type="ECO:0000256" key="1">
    <source>
        <dbReference type="SAM" id="SignalP"/>
    </source>
</evidence>
<name>A0A2W1MWR9_9FLAO</name>
<keyword evidence="4" id="KW-1185">Reference proteome</keyword>
<feature type="signal peptide" evidence="1">
    <location>
        <begin position="1"/>
        <end position="23"/>
    </location>
</feature>
<evidence type="ECO:0000313" key="4">
    <source>
        <dbReference type="Proteomes" id="UP000249248"/>
    </source>
</evidence>
<proteinExistence type="predicted"/>
<comment type="caution">
    <text evidence="3">The sequence shown here is derived from an EMBL/GenBank/DDBJ whole genome shotgun (WGS) entry which is preliminary data.</text>
</comment>
<accession>A0A2W1MWR9</accession>
<evidence type="ECO:0000313" key="3">
    <source>
        <dbReference type="EMBL" id="PZE15600.1"/>
    </source>
</evidence>
<dbReference type="RefSeq" id="WP_111064748.1">
    <property type="nucleotide sequence ID" value="NZ_JBHUCU010000029.1"/>
</dbReference>
<dbReference type="Proteomes" id="UP000249248">
    <property type="component" value="Unassembled WGS sequence"/>
</dbReference>